<keyword evidence="1" id="KW-0560">Oxidoreductase</keyword>
<evidence type="ECO:0000259" key="3">
    <source>
        <dbReference type="SMART" id="SM00829"/>
    </source>
</evidence>
<dbReference type="InterPro" id="IPR045010">
    <property type="entry name" value="MDR_fam"/>
</dbReference>
<dbReference type="Gene3D" id="3.40.50.720">
    <property type="entry name" value="NAD(P)-binding Rossmann-like Domain"/>
    <property type="match status" value="1"/>
</dbReference>
<feature type="domain" description="Enoyl reductase (ER)" evidence="3">
    <location>
        <begin position="20"/>
        <end position="336"/>
    </location>
</feature>
<protein>
    <recommendedName>
        <fullName evidence="3">Enoyl reductase (ER) domain-containing protein</fullName>
    </recommendedName>
</protein>
<dbReference type="Pfam" id="PF00107">
    <property type="entry name" value="ADH_zinc_N"/>
    <property type="match status" value="1"/>
</dbReference>
<gene>
    <name evidence="4" type="ORF">DFR47_10620</name>
</gene>
<feature type="region of interest" description="Disordered" evidence="2">
    <location>
        <begin position="1"/>
        <end position="22"/>
    </location>
</feature>
<dbReference type="AlphaFoldDB" id="A0A366DS71"/>
<comment type="caution">
    <text evidence="4">The sequence shown here is derived from an EMBL/GenBank/DDBJ whole genome shotgun (WGS) entry which is preliminary data.</text>
</comment>
<dbReference type="Proteomes" id="UP000252893">
    <property type="component" value="Unassembled WGS sequence"/>
</dbReference>
<dbReference type="SUPFAM" id="SSF50129">
    <property type="entry name" value="GroES-like"/>
    <property type="match status" value="2"/>
</dbReference>
<organism evidence="4 5">
    <name type="scientific">Pseudochrobactrum asaccharolyticum</name>
    <dbReference type="NCBI Taxonomy" id="354351"/>
    <lineage>
        <taxon>Bacteria</taxon>
        <taxon>Pseudomonadati</taxon>
        <taxon>Pseudomonadota</taxon>
        <taxon>Alphaproteobacteria</taxon>
        <taxon>Hyphomicrobiales</taxon>
        <taxon>Brucellaceae</taxon>
        <taxon>Pseudochrobactrum</taxon>
    </lineage>
</organism>
<proteinExistence type="predicted"/>
<dbReference type="InterPro" id="IPR041694">
    <property type="entry name" value="ADH_N_2"/>
</dbReference>
<dbReference type="Pfam" id="PF16884">
    <property type="entry name" value="ADH_N_2"/>
    <property type="match status" value="1"/>
</dbReference>
<dbReference type="GO" id="GO:0016628">
    <property type="term" value="F:oxidoreductase activity, acting on the CH-CH group of donors, NAD or NADP as acceptor"/>
    <property type="evidence" value="ECO:0007669"/>
    <property type="project" value="InterPro"/>
</dbReference>
<dbReference type="SMART" id="SM00829">
    <property type="entry name" value="PKS_ER"/>
    <property type="match status" value="1"/>
</dbReference>
<dbReference type="CDD" id="cd05288">
    <property type="entry name" value="PGDH"/>
    <property type="match status" value="1"/>
</dbReference>
<reference evidence="4 5" key="1">
    <citation type="submission" date="2018-06" db="EMBL/GenBank/DDBJ databases">
        <title>Genomic Encyclopedia of Type Strains, Phase IV (KMG-IV): sequencing the most valuable type-strain genomes for metagenomic binning, comparative biology and taxonomic classification.</title>
        <authorList>
            <person name="Goeker M."/>
        </authorList>
    </citation>
    <scope>NUCLEOTIDE SEQUENCE [LARGE SCALE GENOMIC DNA]</scope>
    <source>
        <strain evidence="4 5">DSM 25619</strain>
    </source>
</reference>
<dbReference type="PANTHER" id="PTHR43205">
    <property type="entry name" value="PROSTAGLANDIN REDUCTASE"/>
    <property type="match status" value="1"/>
</dbReference>
<dbReference type="SUPFAM" id="SSF51735">
    <property type="entry name" value="NAD(P)-binding Rossmann-fold domains"/>
    <property type="match status" value="1"/>
</dbReference>
<dbReference type="Gene3D" id="3.90.180.10">
    <property type="entry name" value="Medium-chain alcohol dehydrogenases, catalytic domain"/>
    <property type="match status" value="1"/>
</dbReference>
<name>A0A366DS71_9HYPH</name>
<dbReference type="PANTHER" id="PTHR43205:SF7">
    <property type="entry name" value="PROSTAGLANDIN REDUCTASE 1"/>
    <property type="match status" value="1"/>
</dbReference>
<dbReference type="EMBL" id="QNRH01000006">
    <property type="protein sequence ID" value="RBO92941.1"/>
    <property type="molecule type" value="Genomic_DNA"/>
</dbReference>
<evidence type="ECO:0000256" key="1">
    <source>
        <dbReference type="ARBA" id="ARBA00023002"/>
    </source>
</evidence>
<dbReference type="InterPro" id="IPR036291">
    <property type="entry name" value="NAD(P)-bd_dom_sf"/>
</dbReference>
<dbReference type="InterPro" id="IPR011032">
    <property type="entry name" value="GroES-like_sf"/>
</dbReference>
<dbReference type="RefSeq" id="WP_113945244.1">
    <property type="nucleotide sequence ID" value="NZ_JBHEEG010000007.1"/>
</dbReference>
<dbReference type="FunFam" id="3.40.50.720:FF:000121">
    <property type="entry name" value="Prostaglandin reductase 2"/>
    <property type="match status" value="1"/>
</dbReference>
<accession>A0A366DS71</accession>
<sequence>MTELSNKRIVLASRPSGRPSAENFRLETAPVAEPADGQVLLKLHYLSLDPYMRGRMSDAKSYAAPVAVGDVMEGGTVGEVIASRHKDFAVGDMVLSHSGWQTYAVADASALRKLDPDTAPLTTALGVLGMPGFTAYAGLLTIGQPKAGETVVVAAASGPVGSAVGQIAKLQGARTVGIAGGVDKCRALIEEFGFDIALDHYRPDFAEALKQACPSGIDVYFENVGGKVFDAVFPLLNQFARVPVCGLVAQYNSSGAFDGPDRLPILMRDILSKSLTIRGFIQRDFSEQRPAFYQAMAQWIKDGKVCYREDIADGLESAPEAFIGMLEGKNFGKLIVRLG</sequence>
<evidence type="ECO:0000313" key="4">
    <source>
        <dbReference type="EMBL" id="RBO92941.1"/>
    </source>
</evidence>
<dbReference type="InterPro" id="IPR020843">
    <property type="entry name" value="ER"/>
</dbReference>
<evidence type="ECO:0000256" key="2">
    <source>
        <dbReference type="SAM" id="MobiDB-lite"/>
    </source>
</evidence>
<dbReference type="OrthoDB" id="9805663at2"/>
<keyword evidence="5" id="KW-1185">Reference proteome</keyword>
<evidence type="ECO:0000313" key="5">
    <source>
        <dbReference type="Proteomes" id="UP000252893"/>
    </source>
</evidence>
<dbReference type="InterPro" id="IPR013149">
    <property type="entry name" value="ADH-like_C"/>
</dbReference>